<dbReference type="AlphaFoldDB" id="A0A6A6LXP5"/>
<keyword evidence="3" id="KW-0539">Nucleus</keyword>
<evidence type="ECO:0000256" key="4">
    <source>
        <dbReference type="SAM" id="MobiDB-lite"/>
    </source>
</evidence>
<evidence type="ECO:0000256" key="2">
    <source>
        <dbReference type="ARBA" id="ARBA00009937"/>
    </source>
</evidence>
<dbReference type="GO" id="GO:0005634">
    <property type="term" value="C:nucleus"/>
    <property type="evidence" value="ECO:0007669"/>
    <property type="project" value="UniProtKB-SubCell"/>
</dbReference>
<accession>A0A6A6LXP5</accession>
<dbReference type="EMBL" id="JAAGAX010000009">
    <property type="protein sequence ID" value="KAF2304796.1"/>
    <property type="molecule type" value="Genomic_DNA"/>
</dbReference>
<dbReference type="GO" id="GO:0010112">
    <property type="term" value="P:regulation of systemic acquired resistance"/>
    <property type="evidence" value="ECO:0007669"/>
    <property type="project" value="InterPro"/>
</dbReference>
<evidence type="ECO:0000313" key="6">
    <source>
        <dbReference type="Proteomes" id="UP000467840"/>
    </source>
</evidence>
<dbReference type="InterPro" id="IPR031425">
    <property type="entry name" value="NPR1/NH1-interacting"/>
</dbReference>
<feature type="region of interest" description="Disordered" evidence="4">
    <location>
        <begin position="191"/>
        <end position="212"/>
    </location>
</feature>
<reference evidence="5 6" key="1">
    <citation type="journal article" date="2020" name="Mol. Plant">
        <title>The Chromosome-Based Rubber Tree Genome Provides New Insights into Spurge Genome Evolution and Rubber Biosynthesis.</title>
        <authorList>
            <person name="Liu J."/>
            <person name="Shi C."/>
            <person name="Shi C.C."/>
            <person name="Li W."/>
            <person name="Zhang Q.J."/>
            <person name="Zhang Y."/>
            <person name="Li K."/>
            <person name="Lu H.F."/>
            <person name="Shi C."/>
            <person name="Zhu S.T."/>
            <person name="Xiao Z.Y."/>
            <person name="Nan H."/>
            <person name="Yue Y."/>
            <person name="Zhu X.G."/>
            <person name="Wu Y."/>
            <person name="Hong X.N."/>
            <person name="Fan G.Y."/>
            <person name="Tong Y."/>
            <person name="Zhang D."/>
            <person name="Mao C.L."/>
            <person name="Liu Y.L."/>
            <person name="Hao S.J."/>
            <person name="Liu W.Q."/>
            <person name="Lv M.Q."/>
            <person name="Zhang H.B."/>
            <person name="Liu Y."/>
            <person name="Hu-Tang G.R."/>
            <person name="Wang J.P."/>
            <person name="Wang J.H."/>
            <person name="Sun Y.H."/>
            <person name="Ni S.B."/>
            <person name="Chen W.B."/>
            <person name="Zhang X.C."/>
            <person name="Jiao Y.N."/>
            <person name="Eichler E.E."/>
            <person name="Li G.H."/>
            <person name="Liu X."/>
            <person name="Gao L.Z."/>
        </authorList>
    </citation>
    <scope>NUCLEOTIDE SEQUENCE [LARGE SCALE GENOMIC DNA]</scope>
    <source>
        <strain evidence="6">cv. GT1</strain>
        <tissue evidence="5">Leaf</tissue>
    </source>
</reference>
<comment type="subcellular location">
    <subcellularLocation>
        <location evidence="1">Nucleus</location>
    </subcellularLocation>
</comment>
<sequence>METPIKKRKLSQGDHHDDDEDNEEVKIEKFFALITNIREARDGLINGSVALKQDMDSNKKKRKLEEENNNMQHLEDNAYTHNKVERVASLCHPFLLPVVKPGMENEKVGCVSNGEDAEHEDQKVEEFFALIRRFQEARNRRKDQELVDKERKKKVRRLNEGQPSWVPSFEWEDFNEEIQFRKLPLIFPCPRNQKEDKKQQEEDDGLNLNLSL</sequence>
<comment type="similarity">
    <text evidence="2">Belongs to the NPR1-interactor family.</text>
</comment>
<feature type="region of interest" description="Disordered" evidence="4">
    <location>
        <begin position="55"/>
        <end position="75"/>
    </location>
</feature>
<dbReference type="Pfam" id="PF15699">
    <property type="entry name" value="NPR1_interact"/>
    <property type="match status" value="2"/>
</dbReference>
<evidence type="ECO:0000256" key="3">
    <source>
        <dbReference type="ARBA" id="ARBA00023242"/>
    </source>
</evidence>
<dbReference type="Proteomes" id="UP000467840">
    <property type="component" value="Chromosome 16"/>
</dbReference>
<evidence type="ECO:0000256" key="1">
    <source>
        <dbReference type="ARBA" id="ARBA00004123"/>
    </source>
</evidence>
<feature type="region of interest" description="Disordered" evidence="4">
    <location>
        <begin position="1"/>
        <end position="22"/>
    </location>
</feature>
<organism evidence="5 6">
    <name type="scientific">Hevea brasiliensis</name>
    <name type="common">Para rubber tree</name>
    <name type="synonym">Siphonia brasiliensis</name>
    <dbReference type="NCBI Taxonomy" id="3981"/>
    <lineage>
        <taxon>Eukaryota</taxon>
        <taxon>Viridiplantae</taxon>
        <taxon>Streptophyta</taxon>
        <taxon>Embryophyta</taxon>
        <taxon>Tracheophyta</taxon>
        <taxon>Spermatophyta</taxon>
        <taxon>Magnoliopsida</taxon>
        <taxon>eudicotyledons</taxon>
        <taxon>Gunneridae</taxon>
        <taxon>Pentapetalae</taxon>
        <taxon>rosids</taxon>
        <taxon>fabids</taxon>
        <taxon>Malpighiales</taxon>
        <taxon>Euphorbiaceae</taxon>
        <taxon>Crotonoideae</taxon>
        <taxon>Micrandreae</taxon>
        <taxon>Hevea</taxon>
    </lineage>
</organism>
<name>A0A6A6LXP5_HEVBR</name>
<feature type="compositionally biased region" description="Basic and acidic residues" evidence="4">
    <location>
        <begin position="55"/>
        <end position="66"/>
    </location>
</feature>
<dbReference type="PANTHER" id="PTHR33669">
    <property type="entry name" value="PROTEIN NEGATIVE REGULATOR OF RESISTANCE"/>
    <property type="match status" value="1"/>
</dbReference>
<protein>
    <recommendedName>
        <fullName evidence="7">Protein NIM1-INTERACTING 1</fullName>
    </recommendedName>
</protein>
<proteinExistence type="inferred from homology"/>
<keyword evidence="6" id="KW-1185">Reference proteome</keyword>
<evidence type="ECO:0008006" key="7">
    <source>
        <dbReference type="Google" id="ProtNLM"/>
    </source>
</evidence>
<evidence type="ECO:0000313" key="5">
    <source>
        <dbReference type="EMBL" id="KAF2304796.1"/>
    </source>
</evidence>
<comment type="caution">
    <text evidence="5">The sequence shown here is derived from an EMBL/GenBank/DDBJ whole genome shotgun (WGS) entry which is preliminary data.</text>
</comment>
<feature type="compositionally biased region" description="Basic residues" evidence="4">
    <location>
        <begin position="1"/>
        <end position="10"/>
    </location>
</feature>
<gene>
    <name evidence="5" type="ORF">GH714_037998</name>
</gene>
<dbReference type="PANTHER" id="PTHR33669:SF1">
    <property type="entry name" value="PROTEIN NIM1-INTERACTING 1"/>
    <property type="match status" value="1"/>
</dbReference>